<dbReference type="AlphaFoldDB" id="A0A853B996"/>
<accession>A0A853B996</accession>
<dbReference type="Proteomes" id="UP000549616">
    <property type="component" value="Unassembled WGS sequence"/>
</dbReference>
<gene>
    <name evidence="2" type="ORF">HNR02_005032</name>
</gene>
<comment type="caution">
    <text evidence="2">The sequence shown here is derived from an EMBL/GenBank/DDBJ whole genome shotgun (WGS) entry which is preliminary data.</text>
</comment>
<organism evidence="2 3">
    <name type="scientific">Amycolatopsis endophytica</name>
    <dbReference type="NCBI Taxonomy" id="860233"/>
    <lineage>
        <taxon>Bacteria</taxon>
        <taxon>Bacillati</taxon>
        <taxon>Actinomycetota</taxon>
        <taxon>Actinomycetes</taxon>
        <taxon>Pseudonocardiales</taxon>
        <taxon>Pseudonocardiaceae</taxon>
        <taxon>Amycolatopsis</taxon>
    </lineage>
</organism>
<name>A0A853B996_9PSEU</name>
<feature type="region of interest" description="Disordered" evidence="1">
    <location>
        <begin position="1"/>
        <end position="52"/>
    </location>
</feature>
<evidence type="ECO:0000256" key="1">
    <source>
        <dbReference type="SAM" id="MobiDB-lite"/>
    </source>
</evidence>
<protein>
    <submittedName>
        <fullName evidence="2">Uncharacterized protein</fullName>
    </submittedName>
</protein>
<sequence>MPRNEAPFRLSPAISVGDDTPNCTAPLTRWVSTETADGPPGTNLTEEKPTFW</sequence>
<keyword evidence="3" id="KW-1185">Reference proteome</keyword>
<dbReference type="EMBL" id="JACCFK010000001">
    <property type="protein sequence ID" value="NYI91709.1"/>
    <property type="molecule type" value="Genomic_DNA"/>
</dbReference>
<reference evidence="2 3" key="1">
    <citation type="submission" date="2020-07" db="EMBL/GenBank/DDBJ databases">
        <title>Sequencing the genomes of 1000 actinobacteria strains.</title>
        <authorList>
            <person name="Klenk H.-P."/>
        </authorList>
    </citation>
    <scope>NUCLEOTIDE SEQUENCE [LARGE SCALE GENOMIC DNA]</scope>
    <source>
        <strain evidence="2 3">DSM 104006</strain>
    </source>
</reference>
<feature type="compositionally biased region" description="Polar residues" evidence="1">
    <location>
        <begin position="21"/>
        <end position="35"/>
    </location>
</feature>
<evidence type="ECO:0000313" key="2">
    <source>
        <dbReference type="EMBL" id="NYI91709.1"/>
    </source>
</evidence>
<evidence type="ECO:0000313" key="3">
    <source>
        <dbReference type="Proteomes" id="UP000549616"/>
    </source>
</evidence>
<proteinExistence type="predicted"/>